<dbReference type="InterPro" id="IPR002677">
    <property type="entry name" value="Ribosomal_bL32"/>
</dbReference>
<evidence type="ECO:0000256" key="2">
    <source>
        <dbReference type="ARBA" id="ARBA00022980"/>
    </source>
</evidence>
<dbReference type="AlphaFoldDB" id="A0A8J6MYA6"/>
<dbReference type="GO" id="GO:0006412">
    <property type="term" value="P:translation"/>
    <property type="evidence" value="ECO:0007669"/>
    <property type="project" value="UniProtKB-UniRule"/>
</dbReference>
<evidence type="ECO:0000256" key="4">
    <source>
        <dbReference type="ARBA" id="ARBA00035178"/>
    </source>
</evidence>
<evidence type="ECO:0000256" key="6">
    <source>
        <dbReference type="SAM" id="MobiDB-lite"/>
    </source>
</evidence>
<protein>
    <recommendedName>
        <fullName evidence="4 5">Large ribosomal subunit protein bL32</fullName>
    </recommendedName>
</protein>
<dbReference type="PANTHER" id="PTHR35534:SF1">
    <property type="entry name" value="LARGE RIBOSOMAL SUBUNIT PROTEIN BL32"/>
    <property type="match status" value="1"/>
</dbReference>
<comment type="similarity">
    <text evidence="1 5">Belongs to the bacterial ribosomal protein bL32 family.</text>
</comment>
<dbReference type="Proteomes" id="UP000650524">
    <property type="component" value="Unassembled WGS sequence"/>
</dbReference>
<accession>A0A8J6MYA6</accession>
<name>A0A8J6MYA6_9DELT</name>
<evidence type="ECO:0000313" key="8">
    <source>
        <dbReference type="Proteomes" id="UP000650524"/>
    </source>
</evidence>
<comment type="caution">
    <text evidence="7">The sequence shown here is derived from an EMBL/GenBank/DDBJ whole genome shotgun (WGS) entry which is preliminary data.</text>
</comment>
<feature type="region of interest" description="Disordered" evidence="6">
    <location>
        <begin position="1"/>
        <end position="28"/>
    </location>
</feature>
<dbReference type="NCBIfam" id="TIGR01031">
    <property type="entry name" value="rpmF_bact"/>
    <property type="match status" value="1"/>
</dbReference>
<evidence type="ECO:0000313" key="7">
    <source>
        <dbReference type="EMBL" id="MBC8177103.1"/>
    </source>
</evidence>
<dbReference type="InterPro" id="IPR011332">
    <property type="entry name" value="Ribosomal_zn-bd"/>
</dbReference>
<dbReference type="EMBL" id="JACNJD010000186">
    <property type="protein sequence ID" value="MBC8177103.1"/>
    <property type="molecule type" value="Genomic_DNA"/>
</dbReference>
<dbReference type="InterPro" id="IPR044957">
    <property type="entry name" value="Ribosomal_bL32_bact"/>
</dbReference>
<evidence type="ECO:0000256" key="1">
    <source>
        <dbReference type="ARBA" id="ARBA00008560"/>
    </source>
</evidence>
<organism evidence="7 8">
    <name type="scientific">Candidatus Desulfacyla euxinica</name>
    <dbReference type="NCBI Taxonomy" id="2841693"/>
    <lineage>
        <taxon>Bacteria</taxon>
        <taxon>Deltaproteobacteria</taxon>
        <taxon>Candidatus Desulfacyla</taxon>
    </lineage>
</organism>
<dbReference type="Pfam" id="PF01783">
    <property type="entry name" value="Ribosomal_L32p"/>
    <property type="match status" value="1"/>
</dbReference>
<keyword evidence="2 5" id="KW-0689">Ribosomal protein</keyword>
<evidence type="ECO:0000256" key="5">
    <source>
        <dbReference type="HAMAP-Rule" id="MF_00340"/>
    </source>
</evidence>
<dbReference type="GO" id="GO:0015934">
    <property type="term" value="C:large ribosomal subunit"/>
    <property type="evidence" value="ECO:0007669"/>
    <property type="project" value="InterPro"/>
</dbReference>
<dbReference type="Gene3D" id="1.20.5.640">
    <property type="entry name" value="Single helix bin"/>
    <property type="match status" value="1"/>
</dbReference>
<proteinExistence type="inferred from homology"/>
<dbReference type="GO" id="GO:0003735">
    <property type="term" value="F:structural constituent of ribosome"/>
    <property type="evidence" value="ECO:0007669"/>
    <property type="project" value="InterPro"/>
</dbReference>
<sequence length="60" mass="6771">MAVPKKKKSRSKRGSRRAHDVIPMSKTTTCPQCHEPVLPHHICPECGTYRGKTIIEAEED</sequence>
<reference evidence="7 8" key="1">
    <citation type="submission" date="2020-08" db="EMBL/GenBank/DDBJ databases">
        <title>Bridging the membrane lipid divide: bacteria of the FCB group superphylum have the potential to synthesize archaeal ether lipids.</title>
        <authorList>
            <person name="Villanueva L."/>
            <person name="Von Meijenfeldt F.A.B."/>
            <person name="Westbye A.B."/>
            <person name="Yadav S."/>
            <person name="Hopmans E.C."/>
            <person name="Dutilh B.E."/>
            <person name="Sinninghe Damste J.S."/>
        </authorList>
    </citation>
    <scope>NUCLEOTIDE SEQUENCE [LARGE SCALE GENOMIC DNA]</scope>
    <source>
        <strain evidence="7">NIOZ-UU27</strain>
    </source>
</reference>
<evidence type="ECO:0000256" key="3">
    <source>
        <dbReference type="ARBA" id="ARBA00023274"/>
    </source>
</evidence>
<gene>
    <name evidence="5 7" type="primary">rpmF</name>
    <name evidence="7" type="ORF">H8E19_06815</name>
</gene>
<feature type="compositionally biased region" description="Basic residues" evidence="6">
    <location>
        <begin position="1"/>
        <end position="16"/>
    </location>
</feature>
<dbReference type="SUPFAM" id="SSF57829">
    <property type="entry name" value="Zn-binding ribosomal proteins"/>
    <property type="match status" value="1"/>
</dbReference>
<keyword evidence="3 5" id="KW-0687">Ribonucleoprotein</keyword>
<dbReference type="PANTHER" id="PTHR35534">
    <property type="entry name" value="50S RIBOSOMAL PROTEIN L32"/>
    <property type="match status" value="1"/>
</dbReference>
<dbReference type="HAMAP" id="MF_00340">
    <property type="entry name" value="Ribosomal_bL32"/>
    <property type="match status" value="1"/>
</dbReference>